<dbReference type="SUPFAM" id="SSF52964">
    <property type="entry name" value="TolB, N-terminal domain"/>
    <property type="match status" value="1"/>
</dbReference>
<evidence type="ECO:0000313" key="8">
    <source>
        <dbReference type="EMBL" id="SET55119.1"/>
    </source>
</evidence>
<dbReference type="SUPFAM" id="SSF69304">
    <property type="entry name" value="Tricorn protease N-terminal domain"/>
    <property type="match status" value="1"/>
</dbReference>
<evidence type="ECO:0000259" key="7">
    <source>
        <dbReference type="Pfam" id="PF04052"/>
    </source>
</evidence>
<dbReference type="GO" id="GO:0051301">
    <property type="term" value="P:cell division"/>
    <property type="evidence" value="ECO:0007669"/>
    <property type="project" value="UniProtKB-UniRule"/>
</dbReference>
<dbReference type="GO" id="GO:0017038">
    <property type="term" value="P:protein import"/>
    <property type="evidence" value="ECO:0007669"/>
    <property type="project" value="InterPro"/>
</dbReference>
<dbReference type="GO" id="GO:0042597">
    <property type="term" value="C:periplasmic space"/>
    <property type="evidence" value="ECO:0007669"/>
    <property type="project" value="UniProtKB-SubCell"/>
</dbReference>
<dbReference type="InterPro" id="IPR014167">
    <property type="entry name" value="Tol-Pal_TolB"/>
</dbReference>
<sequence length="441" mass="47638">MVIAMLPMPSCSHKLSGYAAVLFFLWLVCSPVQAALNIEIFGGGANQIPVAIVPLSGEERLGAQSLTPVISADLQRTGLFKLVDTGGLRPHEPVEVSFPDWINRGASALAIGTAIPVSGGQISIRVRLLDVARQAELGSYVETVPPEQLRAAAHRIADMIYEKLTGDVGVFSTRIAYVIKQGKKYSLQVADADGFNAQPVIEYTEPIISPSWSPDGTRLAYVSFENKKPVVYVQTLATRTRKAVANFRGSNSAPAWSPDGKKLAVVLSVMGGSQIFLINSDGGGLQRLTQSSGIDTEPSFSPDGRYIIFTSDRGGSPQIYRMPVTGGVSKVAERLTFEGSYNVSPRYSPDGKGFTFIHRGGDRFNVAIQDFTTGQVRLLTDSKFDESPSFAPNGRMVLYATEIRGHGILSAVSSDGRTRQQLSTQTGDIREPAWGPLRRLQ</sequence>
<dbReference type="OrthoDB" id="9802240at2"/>
<comment type="function">
    <text evidence="5">Part of the Tol-Pal system, which plays a role in outer membrane invagination during cell division and is important for maintaining outer membrane integrity.</text>
</comment>
<dbReference type="Gene3D" id="2.120.10.30">
    <property type="entry name" value="TolB, C-terminal domain"/>
    <property type="match status" value="1"/>
</dbReference>
<dbReference type="EMBL" id="FOHI01000008">
    <property type="protein sequence ID" value="SET55119.1"/>
    <property type="molecule type" value="Genomic_DNA"/>
</dbReference>
<dbReference type="InterPro" id="IPR011659">
    <property type="entry name" value="WD40"/>
</dbReference>
<organism evidence="8 9">
    <name type="scientific">Nitrosospira multiformis</name>
    <dbReference type="NCBI Taxonomy" id="1231"/>
    <lineage>
        <taxon>Bacteria</taxon>
        <taxon>Pseudomonadati</taxon>
        <taxon>Pseudomonadota</taxon>
        <taxon>Betaproteobacteria</taxon>
        <taxon>Nitrosomonadales</taxon>
        <taxon>Nitrosomonadaceae</taxon>
        <taxon>Nitrosospira</taxon>
    </lineage>
</organism>
<dbReference type="RefSeq" id="WP_081355790.1">
    <property type="nucleotide sequence ID" value="NZ_FOHI01000008.1"/>
</dbReference>
<feature type="region of interest" description="Disordered" evidence="6">
    <location>
        <begin position="414"/>
        <end position="441"/>
    </location>
</feature>
<evidence type="ECO:0000256" key="3">
    <source>
        <dbReference type="ARBA" id="ARBA00022729"/>
    </source>
</evidence>
<comment type="similarity">
    <text evidence="2 5">Belongs to the TolB family.</text>
</comment>
<name>A0A1I0FBA2_9PROT</name>
<evidence type="ECO:0000256" key="4">
    <source>
        <dbReference type="ARBA" id="ARBA00022764"/>
    </source>
</evidence>
<dbReference type="Pfam" id="PF07676">
    <property type="entry name" value="PD40"/>
    <property type="match status" value="5"/>
</dbReference>
<comment type="subunit">
    <text evidence="5">The Tol-Pal system is composed of five core proteins: the inner membrane proteins TolA, TolQ and TolR, the periplasmic protein TolB and the outer membrane protein Pal. They form a network linking the inner and outer membranes and the peptidoglycan layer.</text>
</comment>
<dbReference type="HAMAP" id="MF_00671">
    <property type="entry name" value="TolB"/>
    <property type="match status" value="1"/>
</dbReference>
<dbReference type="InterPro" id="IPR011042">
    <property type="entry name" value="6-blade_b-propeller_TolB-like"/>
</dbReference>
<dbReference type="Proteomes" id="UP000183339">
    <property type="component" value="Unassembled WGS sequence"/>
</dbReference>
<evidence type="ECO:0000256" key="1">
    <source>
        <dbReference type="ARBA" id="ARBA00004418"/>
    </source>
</evidence>
<dbReference type="Gene3D" id="3.40.50.10070">
    <property type="entry name" value="TolB, N-terminal domain"/>
    <property type="match status" value="1"/>
</dbReference>
<keyword evidence="5" id="KW-0131">Cell cycle</keyword>
<proteinExistence type="inferred from homology"/>
<reference evidence="8 9" key="1">
    <citation type="submission" date="2016-10" db="EMBL/GenBank/DDBJ databases">
        <authorList>
            <person name="de Groot N.N."/>
        </authorList>
    </citation>
    <scope>NUCLEOTIDE SEQUENCE [LARGE SCALE GENOMIC DNA]</scope>
    <source>
        <strain evidence="8 9">Nl7</strain>
    </source>
</reference>
<evidence type="ECO:0000256" key="2">
    <source>
        <dbReference type="ARBA" id="ARBA00009820"/>
    </source>
</evidence>
<feature type="compositionally biased region" description="Polar residues" evidence="6">
    <location>
        <begin position="414"/>
        <end position="427"/>
    </location>
</feature>
<keyword evidence="3 5" id="KW-0732">Signal</keyword>
<evidence type="ECO:0000256" key="5">
    <source>
        <dbReference type="HAMAP-Rule" id="MF_00671"/>
    </source>
</evidence>
<dbReference type="PANTHER" id="PTHR36842:SF1">
    <property type="entry name" value="PROTEIN TOLB"/>
    <property type="match status" value="1"/>
</dbReference>
<dbReference type="Pfam" id="PF04052">
    <property type="entry name" value="TolB_N"/>
    <property type="match status" value="1"/>
</dbReference>
<evidence type="ECO:0000313" key="9">
    <source>
        <dbReference type="Proteomes" id="UP000183339"/>
    </source>
</evidence>
<comment type="subcellular location">
    <subcellularLocation>
        <location evidence="1 5">Periplasm</location>
    </subcellularLocation>
</comment>
<dbReference type="InterPro" id="IPR007195">
    <property type="entry name" value="TolB_N"/>
</dbReference>
<protein>
    <recommendedName>
        <fullName evidence="5">Tol-Pal system protein TolB</fullName>
    </recommendedName>
</protein>
<keyword evidence="5" id="KW-0132">Cell division</keyword>
<feature type="domain" description="TolB N-terminal" evidence="7">
    <location>
        <begin position="36"/>
        <end position="137"/>
    </location>
</feature>
<keyword evidence="4 5" id="KW-0574">Periplasm</keyword>
<gene>
    <name evidence="5" type="primary">tolB</name>
    <name evidence="8" type="ORF">SAMN05216412_10856</name>
</gene>
<dbReference type="PANTHER" id="PTHR36842">
    <property type="entry name" value="PROTEIN TOLB HOMOLOG"/>
    <property type="match status" value="1"/>
</dbReference>
<dbReference type="NCBIfam" id="TIGR02800">
    <property type="entry name" value="propeller_TolB"/>
    <property type="match status" value="1"/>
</dbReference>
<dbReference type="AlphaFoldDB" id="A0A1I0FBA2"/>
<evidence type="ECO:0000256" key="6">
    <source>
        <dbReference type="SAM" id="MobiDB-lite"/>
    </source>
</evidence>
<accession>A0A1I0FBA2</accession>